<sequence>MYKKTSRTLNCFLLFIVTLSETPSTTTKIPKLTGPEDPTNRIAFRKWHHSHQQPSVRLIFASQPPPLPFPARPPLHKALKPPDFSVFMDVERPTATSQAPPPNLRAVGRRLVDEIRLGRWRRDKGRPKVWETRQLPPRRSLLNPPTPSIPAPSRKQGAGVLLACSTKSSSSSTNTRSHAPAGVAEMRGYGSPTPPFDANANSASRVDLLPLAPPHGSANTVQNDDEQMGCDGAMYEEQQPCAAARWLRSGMGRRASTGTTTSCAGPRARAQAADGERRGWDELHCSSRRSNLHSTSPSRLRPTNSLPMASRHRSVPSRSTIDSVTPNTPSSAQPPWHSTDFRHKRGRRGNGNETIAKTAATTTAGCSQQSLRLSTNQPRQHCQLLVVHSQTSTTVPPSFPLSSSPPLLPALYEAT</sequence>
<feature type="compositionally biased region" description="Polar residues" evidence="1">
    <location>
        <begin position="316"/>
        <end position="333"/>
    </location>
</feature>
<feature type="compositionally biased region" description="Basic and acidic residues" evidence="1">
    <location>
        <begin position="274"/>
        <end position="285"/>
    </location>
</feature>
<name>A0A067S7S0_GALM3</name>
<feature type="compositionally biased region" description="Low complexity" evidence="1">
    <location>
        <begin position="165"/>
        <end position="177"/>
    </location>
</feature>
<feature type="chain" id="PRO_5001645526" evidence="2">
    <location>
        <begin position="27"/>
        <end position="415"/>
    </location>
</feature>
<feature type="region of interest" description="Disordered" evidence="1">
    <location>
        <begin position="253"/>
        <end position="351"/>
    </location>
</feature>
<evidence type="ECO:0000313" key="3">
    <source>
        <dbReference type="EMBL" id="KDR65947.1"/>
    </source>
</evidence>
<evidence type="ECO:0000256" key="1">
    <source>
        <dbReference type="SAM" id="MobiDB-lite"/>
    </source>
</evidence>
<protein>
    <submittedName>
        <fullName evidence="3">Uncharacterized protein</fullName>
    </submittedName>
</protein>
<accession>A0A067S7S0</accession>
<feature type="compositionally biased region" description="Polar residues" evidence="1">
    <location>
        <begin position="292"/>
        <end position="307"/>
    </location>
</feature>
<dbReference type="HOGENOM" id="CLU_662296_0_0_1"/>
<organism evidence="3 4">
    <name type="scientific">Galerina marginata (strain CBS 339.88)</name>
    <dbReference type="NCBI Taxonomy" id="685588"/>
    <lineage>
        <taxon>Eukaryota</taxon>
        <taxon>Fungi</taxon>
        <taxon>Dikarya</taxon>
        <taxon>Basidiomycota</taxon>
        <taxon>Agaricomycotina</taxon>
        <taxon>Agaricomycetes</taxon>
        <taxon>Agaricomycetidae</taxon>
        <taxon>Agaricales</taxon>
        <taxon>Agaricineae</taxon>
        <taxon>Strophariaceae</taxon>
        <taxon>Galerina</taxon>
    </lineage>
</organism>
<keyword evidence="4" id="KW-1185">Reference proteome</keyword>
<evidence type="ECO:0000313" key="4">
    <source>
        <dbReference type="Proteomes" id="UP000027222"/>
    </source>
</evidence>
<feature type="region of interest" description="Disordered" evidence="1">
    <location>
        <begin position="208"/>
        <end position="227"/>
    </location>
</feature>
<evidence type="ECO:0000256" key="2">
    <source>
        <dbReference type="SAM" id="SignalP"/>
    </source>
</evidence>
<feature type="region of interest" description="Disordered" evidence="1">
    <location>
        <begin position="137"/>
        <end position="201"/>
    </location>
</feature>
<keyword evidence="2" id="KW-0732">Signal</keyword>
<gene>
    <name evidence="3" type="ORF">GALMADRAFT_148227</name>
</gene>
<feature type="signal peptide" evidence="2">
    <location>
        <begin position="1"/>
        <end position="26"/>
    </location>
</feature>
<dbReference type="Proteomes" id="UP000027222">
    <property type="component" value="Unassembled WGS sequence"/>
</dbReference>
<reference evidence="4" key="1">
    <citation type="journal article" date="2014" name="Proc. Natl. Acad. Sci. U.S.A.">
        <title>Extensive sampling of basidiomycete genomes demonstrates inadequacy of the white-rot/brown-rot paradigm for wood decay fungi.</title>
        <authorList>
            <person name="Riley R."/>
            <person name="Salamov A.A."/>
            <person name="Brown D.W."/>
            <person name="Nagy L.G."/>
            <person name="Floudas D."/>
            <person name="Held B.W."/>
            <person name="Levasseur A."/>
            <person name="Lombard V."/>
            <person name="Morin E."/>
            <person name="Otillar R."/>
            <person name="Lindquist E.A."/>
            <person name="Sun H."/>
            <person name="LaButti K.M."/>
            <person name="Schmutz J."/>
            <person name="Jabbour D."/>
            <person name="Luo H."/>
            <person name="Baker S.E."/>
            <person name="Pisabarro A.G."/>
            <person name="Walton J.D."/>
            <person name="Blanchette R.A."/>
            <person name="Henrissat B."/>
            <person name="Martin F."/>
            <person name="Cullen D."/>
            <person name="Hibbett D.S."/>
            <person name="Grigoriev I.V."/>
        </authorList>
    </citation>
    <scope>NUCLEOTIDE SEQUENCE [LARGE SCALE GENOMIC DNA]</scope>
    <source>
        <strain evidence="4">CBS 339.88</strain>
    </source>
</reference>
<dbReference type="AlphaFoldDB" id="A0A067S7S0"/>
<proteinExistence type="predicted"/>
<dbReference type="EMBL" id="KL142429">
    <property type="protein sequence ID" value="KDR65947.1"/>
    <property type="molecule type" value="Genomic_DNA"/>
</dbReference>